<gene>
    <name evidence="3" type="primary">phoD_1</name>
    <name evidence="3" type="ORF">ETAA1_10870</name>
</gene>
<dbReference type="SUPFAM" id="SSF56300">
    <property type="entry name" value="Metallo-dependent phosphatases"/>
    <property type="match status" value="1"/>
</dbReference>
<dbReference type="InterPro" id="IPR032093">
    <property type="entry name" value="PhoD_N"/>
</dbReference>
<dbReference type="PANTHER" id="PTHR43606:SF2">
    <property type="entry name" value="ALKALINE PHOSPHATASE FAMILY PROTEIN (AFU_ORTHOLOGUE AFUA_5G03860)"/>
    <property type="match status" value="1"/>
</dbReference>
<evidence type="ECO:0000313" key="3">
    <source>
        <dbReference type="EMBL" id="QDU19183.1"/>
    </source>
</evidence>
<dbReference type="InterPro" id="IPR052900">
    <property type="entry name" value="Phospholipid_Metab_Enz"/>
</dbReference>
<evidence type="ECO:0000313" key="4">
    <source>
        <dbReference type="Proteomes" id="UP000319576"/>
    </source>
</evidence>
<dbReference type="PROSITE" id="PS51318">
    <property type="entry name" value="TAT"/>
    <property type="match status" value="1"/>
</dbReference>
<dbReference type="RefSeq" id="WP_145234994.1">
    <property type="nucleotide sequence ID" value="NZ_CP036273.1"/>
</dbReference>
<dbReference type="AlphaFoldDB" id="A0A517XNV1"/>
<dbReference type="InterPro" id="IPR018946">
    <property type="entry name" value="PhoD-like_MPP"/>
</dbReference>
<dbReference type="Proteomes" id="UP000319576">
    <property type="component" value="Chromosome"/>
</dbReference>
<keyword evidence="4" id="KW-1185">Reference proteome</keyword>
<evidence type="ECO:0000259" key="2">
    <source>
        <dbReference type="Pfam" id="PF16655"/>
    </source>
</evidence>
<dbReference type="EC" id="3.1.3.1" evidence="3"/>
<dbReference type="Gene3D" id="3.60.21.70">
    <property type="entry name" value="PhoD-like phosphatase"/>
    <property type="match status" value="1"/>
</dbReference>
<dbReference type="OrthoDB" id="9763616at2"/>
<dbReference type="Gene3D" id="2.60.40.380">
    <property type="entry name" value="Purple acid phosphatase-like, N-terminal"/>
    <property type="match status" value="1"/>
</dbReference>
<accession>A0A517XNV1</accession>
<dbReference type="InterPro" id="IPR006311">
    <property type="entry name" value="TAT_signal"/>
</dbReference>
<protein>
    <submittedName>
        <fullName evidence="3">Alkaline phosphatase D</fullName>
        <ecNumber evidence="3">3.1.3.1</ecNumber>
    </submittedName>
</protein>
<proteinExistence type="predicted"/>
<evidence type="ECO:0000259" key="1">
    <source>
        <dbReference type="Pfam" id="PF09423"/>
    </source>
</evidence>
<dbReference type="InterPro" id="IPR029052">
    <property type="entry name" value="Metallo-depent_PP-like"/>
</dbReference>
<dbReference type="InterPro" id="IPR038607">
    <property type="entry name" value="PhoD-like_sf"/>
</dbReference>
<organism evidence="3 4">
    <name type="scientific">Urbifossiella limnaea</name>
    <dbReference type="NCBI Taxonomy" id="2528023"/>
    <lineage>
        <taxon>Bacteria</taxon>
        <taxon>Pseudomonadati</taxon>
        <taxon>Planctomycetota</taxon>
        <taxon>Planctomycetia</taxon>
        <taxon>Gemmatales</taxon>
        <taxon>Gemmataceae</taxon>
        <taxon>Urbifossiella</taxon>
    </lineage>
</organism>
<name>A0A517XNV1_9BACT</name>
<dbReference type="KEGG" id="uli:ETAA1_10870"/>
<keyword evidence="3" id="KW-0378">Hydrolase</keyword>
<dbReference type="PANTHER" id="PTHR43606">
    <property type="entry name" value="PHOSPHATASE, PUTATIVE (AFU_ORTHOLOGUE AFUA_6G08710)-RELATED"/>
    <property type="match status" value="1"/>
</dbReference>
<dbReference type="Pfam" id="PF09423">
    <property type="entry name" value="PhoD"/>
    <property type="match status" value="1"/>
</dbReference>
<dbReference type="Pfam" id="PF16655">
    <property type="entry name" value="PhoD_N"/>
    <property type="match status" value="1"/>
</dbReference>
<sequence>MLHPADLRAAVRSEGGVSRRLFLAAGAALAALPVVGARAVGRVIQRPGFAADPFSLGVASGDPAPTGVVLWTRLAPEPLAPAGGMRPENVVVRWELADDEAMKSVVASGDAVATPQLGHSVHVEVEGLRPDRWYFYRFRAGDATSPVGRTRTAPAPTASPERLRFAFASCQHFEQGLFTAYQHMAKDDLDLVVHLGDYIYEYPGAEKRVRKHVGPEKTKIVTLEDYRNRHAQYRGDEHLKEVHRRFPWVVTWDDHEFDNNYANDISEKNEKAETAVDPAAFLVQRAAAYQAYYENMPLRRTCVPRGPHLTLYRTVGFGRLAAFQVLDTRQYRTDQPNGDRAADLNDAALDPHGSLLGARQADWLKAALLRSDATWNVLAQQVMMGLVDLAAGADRKYSMDQWPGAAHERIGLMRWVADRRVPNPVVLTGDIHSNWVNDLRVDDRRPETPVVATEFVGTSISSGGNGVAEPKGVDVLLRENPFVKYHNRQRGYVRCAVTPKEWKADYQIVPEVLKPGGPVQTGASFAVEAGRPGAQRA</sequence>
<feature type="domain" description="PhoD-like phosphatase metallophosphatase" evidence="1">
    <location>
        <begin position="165"/>
        <end position="506"/>
    </location>
</feature>
<dbReference type="GO" id="GO:0004035">
    <property type="term" value="F:alkaline phosphatase activity"/>
    <property type="evidence" value="ECO:0007669"/>
    <property type="project" value="UniProtKB-EC"/>
</dbReference>
<reference evidence="3 4" key="1">
    <citation type="submission" date="2019-02" db="EMBL/GenBank/DDBJ databases">
        <title>Deep-cultivation of Planctomycetes and their phenomic and genomic characterization uncovers novel biology.</title>
        <authorList>
            <person name="Wiegand S."/>
            <person name="Jogler M."/>
            <person name="Boedeker C."/>
            <person name="Pinto D."/>
            <person name="Vollmers J."/>
            <person name="Rivas-Marin E."/>
            <person name="Kohn T."/>
            <person name="Peeters S.H."/>
            <person name="Heuer A."/>
            <person name="Rast P."/>
            <person name="Oberbeckmann S."/>
            <person name="Bunk B."/>
            <person name="Jeske O."/>
            <person name="Meyerdierks A."/>
            <person name="Storesund J.E."/>
            <person name="Kallscheuer N."/>
            <person name="Luecker S."/>
            <person name="Lage O.M."/>
            <person name="Pohl T."/>
            <person name="Merkel B.J."/>
            <person name="Hornburger P."/>
            <person name="Mueller R.-W."/>
            <person name="Bruemmer F."/>
            <person name="Labrenz M."/>
            <person name="Spormann A.M."/>
            <person name="Op den Camp H."/>
            <person name="Overmann J."/>
            <person name="Amann R."/>
            <person name="Jetten M.S.M."/>
            <person name="Mascher T."/>
            <person name="Medema M.H."/>
            <person name="Devos D.P."/>
            <person name="Kaster A.-K."/>
            <person name="Ovreas L."/>
            <person name="Rohde M."/>
            <person name="Galperin M.Y."/>
            <person name="Jogler C."/>
        </authorList>
    </citation>
    <scope>NUCLEOTIDE SEQUENCE [LARGE SCALE GENOMIC DNA]</scope>
    <source>
        <strain evidence="3 4">ETA_A1</strain>
    </source>
</reference>
<feature type="domain" description="Phospholipase D N-terminal" evidence="2">
    <location>
        <begin position="56"/>
        <end position="152"/>
    </location>
</feature>
<dbReference type="EMBL" id="CP036273">
    <property type="protein sequence ID" value="QDU19183.1"/>
    <property type="molecule type" value="Genomic_DNA"/>
</dbReference>
<dbReference type="CDD" id="cd07389">
    <property type="entry name" value="MPP_PhoD"/>
    <property type="match status" value="1"/>
</dbReference>